<dbReference type="InterPro" id="IPR023696">
    <property type="entry name" value="Ureohydrolase_dom_sf"/>
</dbReference>
<dbReference type="PANTHER" id="PTHR10625:SF19">
    <property type="entry name" value="HISTONE DEACETYLASE 12"/>
    <property type="match status" value="1"/>
</dbReference>
<name>A0A158JH04_9BURK</name>
<gene>
    <name evidence="4" type="ORF">AWB68_03830</name>
</gene>
<organism evidence="4 5">
    <name type="scientific">Caballeronia choica</name>
    <dbReference type="NCBI Taxonomy" id="326476"/>
    <lineage>
        <taxon>Bacteria</taxon>
        <taxon>Pseudomonadati</taxon>
        <taxon>Pseudomonadota</taxon>
        <taxon>Betaproteobacteria</taxon>
        <taxon>Burkholderiales</taxon>
        <taxon>Burkholderiaceae</taxon>
        <taxon>Caballeronia</taxon>
    </lineage>
</organism>
<dbReference type="AlphaFoldDB" id="A0A158JH04"/>
<dbReference type="Gene3D" id="3.40.800.20">
    <property type="entry name" value="Histone deacetylase domain"/>
    <property type="match status" value="1"/>
</dbReference>
<dbReference type="InterPro" id="IPR037138">
    <property type="entry name" value="His_deacetylse_dom_sf"/>
</dbReference>
<keyword evidence="2" id="KW-0378">Hydrolase</keyword>
<comment type="caution">
    <text evidence="4">The sequence shown here is derived from an EMBL/GenBank/DDBJ whole genome shotgun (WGS) entry which is preliminary data.</text>
</comment>
<dbReference type="Pfam" id="PF00850">
    <property type="entry name" value="Hist_deacetyl"/>
    <property type="match status" value="1"/>
</dbReference>
<dbReference type="CDD" id="cd09993">
    <property type="entry name" value="HDAC_classIV"/>
    <property type="match status" value="1"/>
</dbReference>
<evidence type="ECO:0000256" key="2">
    <source>
        <dbReference type="ARBA" id="ARBA00022801"/>
    </source>
</evidence>
<keyword evidence="5" id="KW-1185">Reference proteome</keyword>
<dbReference type="InterPro" id="IPR044150">
    <property type="entry name" value="HDAC_classIV"/>
</dbReference>
<dbReference type="PRINTS" id="PR01270">
    <property type="entry name" value="HDASUPER"/>
</dbReference>
<dbReference type="InterPro" id="IPR023801">
    <property type="entry name" value="His_deacetylse_dom"/>
</dbReference>
<proteinExistence type="inferred from homology"/>
<evidence type="ECO:0000256" key="1">
    <source>
        <dbReference type="ARBA" id="ARBA00005947"/>
    </source>
</evidence>
<dbReference type="GO" id="GO:0040029">
    <property type="term" value="P:epigenetic regulation of gene expression"/>
    <property type="evidence" value="ECO:0007669"/>
    <property type="project" value="TreeGrafter"/>
</dbReference>
<dbReference type="PANTHER" id="PTHR10625">
    <property type="entry name" value="HISTONE DEACETYLASE HDAC1-RELATED"/>
    <property type="match status" value="1"/>
</dbReference>
<comment type="similarity">
    <text evidence="1">Belongs to the histone deacetylase family.</text>
</comment>
<dbReference type="InterPro" id="IPR000286">
    <property type="entry name" value="HDACs"/>
</dbReference>
<reference evidence="4" key="1">
    <citation type="submission" date="2016-01" db="EMBL/GenBank/DDBJ databases">
        <authorList>
            <person name="Peeters C."/>
        </authorList>
    </citation>
    <scope>NUCLEOTIDE SEQUENCE [LARGE SCALE GENOMIC DNA]</scope>
    <source>
        <strain evidence="4">LMG 22940</strain>
    </source>
</reference>
<protein>
    <submittedName>
        <fullName evidence="4">Histone deacetylase superfamily protein</fullName>
    </submittedName>
</protein>
<sequence>MLGENPDAPRRDKAYRTIPMLRSASGEHPQAMMRAFYSDRFVLPLPAGHRFPMQKYRLLRERVESELRDVVLHEAPVASDAELTRVHCAGYVERVATGALDAGEQREIGFPWSREMVERSRRSVGATIAACRAALDEGFAVNLAGGTHHSYAAHGAGFCVFNDAAVAARVMQAEAREKGAREQVSIVDLDVHQGNGTASIFRDDPSVFTLSLHGESNYPFSKETSDLDVALPDGCDDDAYADALSLALEKMFERCDPALVIYLAGADPHAGDRLGRLALSFDGLARRDRLVFEAVAAHNLPVAITMAGGYGRDIHDTVDVHLRTIQLAASACARRAARPDATGVLF</sequence>
<dbReference type="EMBL" id="FCON02000041">
    <property type="protein sequence ID" value="SAL68146.1"/>
    <property type="molecule type" value="Genomic_DNA"/>
</dbReference>
<evidence type="ECO:0000259" key="3">
    <source>
        <dbReference type="Pfam" id="PF00850"/>
    </source>
</evidence>
<evidence type="ECO:0000313" key="5">
    <source>
        <dbReference type="Proteomes" id="UP000054770"/>
    </source>
</evidence>
<dbReference type="Proteomes" id="UP000054770">
    <property type="component" value="Unassembled WGS sequence"/>
</dbReference>
<accession>A0A158JH04</accession>
<dbReference type="GO" id="GO:0016787">
    <property type="term" value="F:hydrolase activity"/>
    <property type="evidence" value="ECO:0007669"/>
    <property type="project" value="UniProtKB-KW"/>
</dbReference>
<feature type="domain" description="Histone deacetylase" evidence="3">
    <location>
        <begin position="52"/>
        <end position="313"/>
    </location>
</feature>
<dbReference type="SUPFAM" id="SSF52768">
    <property type="entry name" value="Arginase/deacetylase"/>
    <property type="match status" value="1"/>
</dbReference>
<evidence type="ECO:0000313" key="4">
    <source>
        <dbReference type="EMBL" id="SAL68146.1"/>
    </source>
</evidence>
<dbReference type="GO" id="GO:0004407">
    <property type="term" value="F:histone deacetylase activity"/>
    <property type="evidence" value="ECO:0007669"/>
    <property type="project" value="InterPro"/>
</dbReference>